<evidence type="ECO:0000313" key="3">
    <source>
        <dbReference type="Proteomes" id="UP000002411"/>
    </source>
</evidence>
<dbReference type="EMBL" id="CP000673">
    <property type="protein sequence ID" value="EDK34770.1"/>
    <property type="molecule type" value="Genomic_DNA"/>
</dbReference>
<feature type="domain" description="CRISPR associated protein Cas6 C-terminal" evidence="1">
    <location>
        <begin position="116"/>
        <end position="230"/>
    </location>
</feature>
<dbReference type="Pfam" id="PF01881">
    <property type="entry name" value="Cas_Cas6_C"/>
    <property type="match status" value="1"/>
</dbReference>
<reference evidence="2 3" key="1">
    <citation type="journal article" date="2008" name="Proc. Natl. Acad. Sci. U.S.A.">
        <title>The genome of Clostridium kluyveri, a strict anaerobe with unique metabolic features.</title>
        <authorList>
            <person name="Seedorf H."/>
            <person name="Fricke W.F."/>
            <person name="Veith B."/>
            <person name="Brueggemann H."/>
            <person name="Liesegang H."/>
            <person name="Strittmatter A."/>
            <person name="Miethke M."/>
            <person name="Buckel W."/>
            <person name="Hinderberger J."/>
            <person name="Li F."/>
            <person name="Hagemeier C."/>
            <person name="Thauer R.K."/>
            <person name="Gottschalk G."/>
        </authorList>
    </citation>
    <scope>NUCLEOTIDE SEQUENCE [LARGE SCALE GENOMIC DNA]</scope>
    <source>
        <strain evidence="3">ATCC 8527 / DSM 555 / NCIMB 10680</strain>
    </source>
</reference>
<name>A5N0X4_CLOK5</name>
<dbReference type="Gene3D" id="3.30.70.1900">
    <property type="match status" value="1"/>
</dbReference>
<dbReference type="STRING" id="431943.CKL_2758"/>
<dbReference type="KEGG" id="ckl:CKL_2758"/>
<keyword evidence="3" id="KW-1185">Reference proteome</keyword>
<dbReference type="HOGENOM" id="CLU_101010_0_0_9"/>
<dbReference type="RefSeq" id="WP_012103099.1">
    <property type="nucleotide sequence ID" value="NC_009706.1"/>
</dbReference>
<dbReference type="eggNOG" id="COG1583">
    <property type="taxonomic scope" value="Bacteria"/>
</dbReference>
<proteinExistence type="predicted"/>
<protein>
    <recommendedName>
        <fullName evidence="1">CRISPR associated protein Cas6 C-terminal domain-containing protein</fullName>
    </recommendedName>
</protein>
<accession>A5N0X4</accession>
<dbReference type="AlphaFoldDB" id="A5N0X4"/>
<organism evidence="2 3">
    <name type="scientific">Clostridium kluyveri (strain ATCC 8527 / DSM 555 / NBRC 12016 / NCIMB 10680 / K1)</name>
    <dbReference type="NCBI Taxonomy" id="431943"/>
    <lineage>
        <taxon>Bacteria</taxon>
        <taxon>Bacillati</taxon>
        <taxon>Bacillota</taxon>
        <taxon>Clostridia</taxon>
        <taxon>Eubacteriales</taxon>
        <taxon>Clostridiaceae</taxon>
        <taxon>Clostridium</taxon>
    </lineage>
</organism>
<dbReference type="InterPro" id="IPR049435">
    <property type="entry name" value="Cas_Cas6_C"/>
</dbReference>
<sequence>MEVYEINVKIYTLEDIFKEASLELLSKLLDQSFYKNERMKEFHTENRIKNYCFNNLYPLASNNEMYKKGEIYNFQVRCIGEDLINHFEKFLPNEYTSGIKVLTCNIKKIPKRTIERIYSITPLIIKISDEDKTQYWRNIHNESDFFEYMRNSTIKKYELVTGEIVDSNLQIFNYERIDNRKPIATKFKDKSILGDKVTLTIDTSEKAQNIAYTILGTGLADMCPRGYGFMNYQYVK</sequence>
<evidence type="ECO:0000313" key="2">
    <source>
        <dbReference type="EMBL" id="EDK34770.1"/>
    </source>
</evidence>
<evidence type="ECO:0000259" key="1">
    <source>
        <dbReference type="Pfam" id="PF01881"/>
    </source>
</evidence>
<dbReference type="Proteomes" id="UP000002411">
    <property type="component" value="Chromosome"/>
</dbReference>
<gene>
    <name evidence="2" type="ordered locus">CKL_2758</name>
</gene>